<evidence type="ECO:0000313" key="2">
    <source>
        <dbReference type="Proteomes" id="UP001208131"/>
    </source>
</evidence>
<dbReference type="InterPro" id="IPR043737">
    <property type="entry name" value="DUF5682"/>
</dbReference>
<organism evidence="1 2">
    <name type="scientific">Hominimerdicola aceti</name>
    <dbReference type="NCBI Taxonomy" id="2981726"/>
    <lineage>
        <taxon>Bacteria</taxon>
        <taxon>Bacillati</taxon>
        <taxon>Bacillota</taxon>
        <taxon>Clostridia</taxon>
        <taxon>Eubacteriales</taxon>
        <taxon>Oscillospiraceae</taxon>
        <taxon>Hominimerdicola</taxon>
    </lineage>
</organism>
<dbReference type="Proteomes" id="UP001208131">
    <property type="component" value="Unassembled WGS sequence"/>
</dbReference>
<proteinExistence type="predicted"/>
<dbReference type="Pfam" id="PF18934">
    <property type="entry name" value="DUF5682"/>
    <property type="match status" value="1"/>
</dbReference>
<dbReference type="AlphaFoldDB" id="A0AAE3IIZ3"/>
<protein>
    <submittedName>
        <fullName evidence="1">DUF5682 family protein</fullName>
    </submittedName>
</protein>
<accession>A0AAE3IIZ3</accession>
<keyword evidence="2" id="KW-1185">Reference proteome</keyword>
<evidence type="ECO:0000313" key="1">
    <source>
        <dbReference type="EMBL" id="MCU6706795.1"/>
    </source>
</evidence>
<dbReference type="EMBL" id="JAOQJZ010000016">
    <property type="protein sequence ID" value="MCU6706795.1"/>
    <property type="molecule type" value="Genomic_DNA"/>
</dbReference>
<comment type="caution">
    <text evidence="1">The sequence shown here is derived from an EMBL/GenBank/DDBJ whole genome shotgun (WGS) entry which is preliminary data.</text>
</comment>
<reference evidence="1 2" key="1">
    <citation type="journal article" date="2021" name="ISME Commun">
        <title>Automated analysis of genomic sequences facilitates high-throughput and comprehensive description of bacteria.</title>
        <authorList>
            <person name="Hitch T.C.A."/>
        </authorList>
    </citation>
    <scope>NUCLEOTIDE SEQUENCE [LARGE SCALE GENOMIC DNA]</scope>
    <source>
        <strain evidence="1 2">Sanger_31</strain>
    </source>
</reference>
<sequence>MDRISGYSQVSEIIPFDYSQPFLLFPVRHHSPVCSWQLIRVIKEYQPDVILIEGPENANDMIGVLTDERTKLPAAFYYYYKDRKKLISDEAEDYKCYYPFIYASPEYNALKTAAAMGIEARFIDLPYSEILITTAVNKGLRSNKDKHSYTDDSRLIYSKFCKKLCEKTDLRTFEEFWEKYFEIEGLRLSVQDFVQQMYTYCIITRNDETEDDLAADGTLARENHMALRIKEALKDNKKVLAVTGGFHSLGLYELLKSDNIQKEKLHKLSQKDEGCFPVAYSYEAADALSGYASGIQRPYFYDCVMNKLIHCDDPAGVYSDTVLDLLIGTVRACDKHDIPVSMADASAAQSMMSGLAALRGCHECGLYELEDAITSSFIKGEKTISSALPIDLMHKLATGDKTGHIGDINHVPPLIADFEEQCKRFRLKIKTVTPNKTEVSLFTTANGMELSGFFHRMVFLGTDFAQRTKGPDLHRRKDRSRVREEWVYKKVPATDVALIDHTADGFTIEEACRTCASRTLRHEKHCDVAAHILVDCFQMGLELSDDDKACAENILNSDGDFFSVGRGLRHFITLMELQQLYNTEFSAAENCAKRCMTRIITALPDMASVKDDHIAECAAIMYAMQKAVTDGFREYRHDYENALLSLCCKSDKDPFVYGTALGILYAFDPHRRKLAEQAMSSYLKGDRNVQIQGAEFLHGLFNAARDIIMTDDSFSRMTDTLICGLDYDDFIEILPSMKLAFSCFTPYEIQQTATAVAKLYDADSAELLTEKPINERLYSFGGKVDKEIVKLLSEEEKP</sequence>
<name>A0AAE3IIZ3_9FIRM</name>
<gene>
    <name evidence="1" type="ORF">OCV57_12820</name>
</gene>
<dbReference type="RefSeq" id="WP_267301871.1">
    <property type="nucleotide sequence ID" value="NZ_JAOQJZ010000016.1"/>
</dbReference>